<dbReference type="RefSeq" id="WP_269033766.1">
    <property type="nucleotide sequence ID" value="NZ_CP114040.1"/>
</dbReference>
<protein>
    <submittedName>
        <fullName evidence="8">Copper oxidase</fullName>
    </submittedName>
</protein>
<organism evidence="8 9">
    <name type="scientific">Nannocystis punicea</name>
    <dbReference type="NCBI Taxonomy" id="2995304"/>
    <lineage>
        <taxon>Bacteria</taxon>
        <taxon>Pseudomonadati</taxon>
        <taxon>Myxococcota</taxon>
        <taxon>Polyangia</taxon>
        <taxon>Nannocystales</taxon>
        <taxon>Nannocystaceae</taxon>
        <taxon>Nannocystis</taxon>
    </lineage>
</organism>
<reference evidence="8" key="1">
    <citation type="submission" date="2022-11" db="EMBL/GenBank/DDBJ databases">
        <title>Minimal conservation of predation-associated metabolite biosynthetic gene clusters underscores biosynthetic potential of Myxococcota including descriptions for ten novel species: Archangium lansinium sp. nov., Myxococcus landrumus sp. nov., Nannocystis bai.</title>
        <authorList>
            <person name="Ahearne A."/>
            <person name="Stevens C."/>
            <person name="Dowd S."/>
        </authorList>
    </citation>
    <scope>NUCLEOTIDE SEQUENCE</scope>
    <source>
        <strain evidence="8">Fl3</strain>
    </source>
</reference>
<dbReference type="CDD" id="cd13860">
    <property type="entry name" value="CuRO_1_2dMco_1"/>
    <property type="match status" value="1"/>
</dbReference>
<dbReference type="Proteomes" id="UP001164459">
    <property type="component" value="Chromosome"/>
</dbReference>
<evidence type="ECO:0000256" key="2">
    <source>
        <dbReference type="ARBA" id="ARBA00023002"/>
    </source>
</evidence>
<name>A0ABY7GWR8_9BACT</name>
<sequence>MTDLFNNLSRRRALLAGAAIGGAASALASREVRAAAPVHRWESSYSGGSAAAARAPGQPGRDYQPTVTPGGATLDWRIVDGVKVYHLVAEEVDHEFAPGLRALCWGYNGRVHGPTIEAVEGDRVRVYVTNKLPAPTTVHWHGIFLPNGMDGVGGLNQRSIAPGETFRYEWTFNQSGTFMYHSHHDEMTQMALGMLGMIVVHPRPAPPGYRVDRDFVIMLSEWKIVPGARRPDPNEMTDFNVLTMNAKAYPGTAPLVCRTGERVRIRFGNLSAMDHHPIHLHGYYWKVVATDGGPLPVSAQWPETTVLVPVGSTRDVEFVADAPGDWAMHCHMTHHVMNQMGHDLPNMIGVDARKVGALGGRVVRGYMPMGQHGMGDMAEMGMPVPKNSIPMVGARGPFDAITMGGMFTVLKVRDEDIGDGNQDPGWYKHPPGTVADLARKEDMDRDGIQT</sequence>
<dbReference type="InterPro" id="IPR006311">
    <property type="entry name" value="TAT_signal"/>
</dbReference>
<evidence type="ECO:0000313" key="8">
    <source>
        <dbReference type="EMBL" id="WAS91402.1"/>
    </source>
</evidence>
<accession>A0ABY7GWR8</accession>
<keyword evidence="2" id="KW-0560">Oxidoreductase</keyword>
<feature type="chain" id="PRO_5046487186" evidence="5">
    <location>
        <begin position="29"/>
        <end position="450"/>
    </location>
</feature>
<evidence type="ECO:0000256" key="5">
    <source>
        <dbReference type="SAM" id="SignalP"/>
    </source>
</evidence>
<dbReference type="Pfam" id="PF07732">
    <property type="entry name" value="Cu-oxidase_3"/>
    <property type="match status" value="1"/>
</dbReference>
<feature type="domain" description="Plastocyanin-like" evidence="7">
    <location>
        <begin position="95"/>
        <end position="203"/>
    </location>
</feature>
<keyword evidence="3" id="KW-0186">Copper</keyword>
<dbReference type="InterPro" id="IPR011706">
    <property type="entry name" value="Cu-oxidase_C"/>
</dbReference>
<feature type="domain" description="Plastocyanin-like" evidence="6">
    <location>
        <begin position="229"/>
        <end position="344"/>
    </location>
</feature>
<dbReference type="InterPro" id="IPR008972">
    <property type="entry name" value="Cupredoxin"/>
</dbReference>
<dbReference type="CDD" id="cd04202">
    <property type="entry name" value="CuRO_D2_2dMcoN_like"/>
    <property type="match status" value="1"/>
</dbReference>
<feature type="region of interest" description="Disordered" evidence="4">
    <location>
        <begin position="47"/>
        <end position="68"/>
    </location>
</feature>
<keyword evidence="5" id="KW-0732">Signal</keyword>
<dbReference type="Pfam" id="PF07731">
    <property type="entry name" value="Cu-oxidase_2"/>
    <property type="match status" value="1"/>
</dbReference>
<evidence type="ECO:0000259" key="6">
    <source>
        <dbReference type="Pfam" id="PF07731"/>
    </source>
</evidence>
<keyword evidence="9" id="KW-1185">Reference proteome</keyword>
<feature type="compositionally biased region" description="Low complexity" evidence="4">
    <location>
        <begin position="47"/>
        <end position="61"/>
    </location>
</feature>
<evidence type="ECO:0000256" key="1">
    <source>
        <dbReference type="ARBA" id="ARBA00022723"/>
    </source>
</evidence>
<dbReference type="InterPro" id="IPR011707">
    <property type="entry name" value="Cu-oxidase-like_N"/>
</dbReference>
<keyword evidence="1" id="KW-0479">Metal-binding</keyword>
<feature type="signal peptide" evidence="5">
    <location>
        <begin position="1"/>
        <end position="28"/>
    </location>
</feature>
<gene>
    <name evidence="8" type="ORF">O0S08_34885</name>
</gene>
<evidence type="ECO:0000256" key="4">
    <source>
        <dbReference type="SAM" id="MobiDB-lite"/>
    </source>
</evidence>
<dbReference type="InterPro" id="IPR045087">
    <property type="entry name" value="Cu-oxidase_fam"/>
</dbReference>
<dbReference type="PANTHER" id="PTHR11709:SF394">
    <property type="entry name" value="FI03373P-RELATED"/>
    <property type="match status" value="1"/>
</dbReference>
<evidence type="ECO:0000259" key="7">
    <source>
        <dbReference type="Pfam" id="PF07732"/>
    </source>
</evidence>
<dbReference type="PANTHER" id="PTHR11709">
    <property type="entry name" value="MULTI-COPPER OXIDASE"/>
    <property type="match status" value="1"/>
</dbReference>
<proteinExistence type="predicted"/>
<dbReference type="PROSITE" id="PS51318">
    <property type="entry name" value="TAT"/>
    <property type="match status" value="1"/>
</dbReference>
<evidence type="ECO:0000313" key="9">
    <source>
        <dbReference type="Proteomes" id="UP001164459"/>
    </source>
</evidence>
<dbReference type="SUPFAM" id="SSF49503">
    <property type="entry name" value="Cupredoxins"/>
    <property type="match status" value="2"/>
</dbReference>
<dbReference type="Gene3D" id="2.60.40.420">
    <property type="entry name" value="Cupredoxins - blue copper proteins"/>
    <property type="match status" value="1"/>
</dbReference>
<evidence type="ECO:0000256" key="3">
    <source>
        <dbReference type="ARBA" id="ARBA00023008"/>
    </source>
</evidence>
<dbReference type="EMBL" id="CP114040">
    <property type="protein sequence ID" value="WAS91402.1"/>
    <property type="molecule type" value="Genomic_DNA"/>
</dbReference>